<evidence type="ECO:0000313" key="1">
    <source>
        <dbReference type="EMBL" id="CRK87027.1"/>
    </source>
</evidence>
<organism evidence="1 2">
    <name type="scientific">Clunio marinus</name>
    <dbReference type="NCBI Taxonomy" id="568069"/>
    <lineage>
        <taxon>Eukaryota</taxon>
        <taxon>Metazoa</taxon>
        <taxon>Ecdysozoa</taxon>
        <taxon>Arthropoda</taxon>
        <taxon>Hexapoda</taxon>
        <taxon>Insecta</taxon>
        <taxon>Pterygota</taxon>
        <taxon>Neoptera</taxon>
        <taxon>Endopterygota</taxon>
        <taxon>Diptera</taxon>
        <taxon>Nematocera</taxon>
        <taxon>Chironomoidea</taxon>
        <taxon>Chironomidae</taxon>
        <taxon>Clunio</taxon>
    </lineage>
</organism>
<dbReference type="AlphaFoldDB" id="A0A1J1HGM6"/>
<reference evidence="1 2" key="1">
    <citation type="submission" date="2015-04" db="EMBL/GenBank/DDBJ databases">
        <authorList>
            <person name="Syromyatnikov M.Y."/>
            <person name="Popov V.N."/>
        </authorList>
    </citation>
    <scope>NUCLEOTIDE SEQUENCE [LARGE SCALE GENOMIC DNA]</scope>
</reference>
<name>A0A1J1HGM6_9DIPT</name>
<proteinExistence type="predicted"/>
<accession>A0A1J1HGM6</accession>
<dbReference type="EMBL" id="CVRI01000003">
    <property type="protein sequence ID" value="CRK87027.1"/>
    <property type="molecule type" value="Genomic_DNA"/>
</dbReference>
<keyword evidence="2" id="KW-1185">Reference proteome</keyword>
<evidence type="ECO:0000313" key="2">
    <source>
        <dbReference type="Proteomes" id="UP000183832"/>
    </source>
</evidence>
<dbReference type="Proteomes" id="UP000183832">
    <property type="component" value="Unassembled WGS sequence"/>
</dbReference>
<gene>
    <name evidence="1" type="ORF">CLUMA_CG000891</name>
</gene>
<sequence>MFFNAHNFPACCEMNGLEVAFHVQLNVVDDIFFFGNKLNGNDDDESNHVAHKKSFSSLKVATQNDDIESFQGGYNFCTSHQNIFDKSPREKS</sequence>
<protein>
    <submittedName>
        <fullName evidence="1">CLUMA_CG000891, isoform A</fullName>
    </submittedName>
</protein>